<dbReference type="SMART" id="SM01114">
    <property type="entry name" value="CXC"/>
    <property type="match status" value="2"/>
</dbReference>
<feature type="domain" description="CRC" evidence="5">
    <location>
        <begin position="72"/>
        <end position="196"/>
    </location>
</feature>
<dbReference type="OrthoDB" id="6283463at2759"/>
<feature type="compositionally biased region" description="Basic and acidic residues" evidence="4">
    <location>
        <begin position="370"/>
        <end position="381"/>
    </location>
</feature>
<keyword evidence="3" id="KW-0539">Nucleus</keyword>
<dbReference type="OMA" id="HANRNNM"/>
<dbReference type="EMBL" id="KI395307">
    <property type="protein sequence ID" value="ERM98621.1"/>
    <property type="molecule type" value="Genomic_DNA"/>
</dbReference>
<feature type="region of interest" description="Disordered" evidence="4">
    <location>
        <begin position="42"/>
        <end position="68"/>
    </location>
</feature>
<evidence type="ECO:0000313" key="6">
    <source>
        <dbReference type="EMBL" id="ERM98621.1"/>
    </source>
</evidence>
<evidence type="ECO:0000313" key="7">
    <source>
        <dbReference type="Proteomes" id="UP000017836"/>
    </source>
</evidence>
<evidence type="ECO:0000256" key="2">
    <source>
        <dbReference type="ARBA" id="ARBA00007267"/>
    </source>
</evidence>
<accession>W1NPJ3</accession>
<dbReference type="Pfam" id="PF03638">
    <property type="entry name" value="TCR"/>
    <property type="match status" value="2"/>
</dbReference>
<feature type="compositionally biased region" description="Polar residues" evidence="4">
    <location>
        <begin position="513"/>
        <end position="550"/>
    </location>
</feature>
<comment type="subcellular location">
    <subcellularLocation>
        <location evidence="1">Nucleus</location>
    </subcellularLocation>
</comment>
<reference evidence="7" key="1">
    <citation type="journal article" date="2013" name="Science">
        <title>The Amborella genome and the evolution of flowering plants.</title>
        <authorList>
            <consortium name="Amborella Genome Project"/>
        </authorList>
    </citation>
    <scope>NUCLEOTIDE SEQUENCE [LARGE SCALE GENOMIC DNA]</scope>
</reference>
<keyword evidence="7" id="KW-1185">Reference proteome</keyword>
<dbReference type="KEGG" id="atr:18426638"/>
<comment type="similarity">
    <text evidence="2">Belongs to the lin-54 family.</text>
</comment>
<evidence type="ECO:0000256" key="1">
    <source>
        <dbReference type="ARBA" id="ARBA00004123"/>
    </source>
</evidence>
<dbReference type="InterPro" id="IPR033467">
    <property type="entry name" value="Tesmin/TSO1-like_CXC"/>
</dbReference>
<evidence type="ECO:0000256" key="4">
    <source>
        <dbReference type="SAM" id="MobiDB-lite"/>
    </source>
</evidence>
<dbReference type="HOGENOM" id="CLU_020949_0_1_1"/>
<organism evidence="6 7">
    <name type="scientific">Amborella trichopoda</name>
    <dbReference type="NCBI Taxonomy" id="13333"/>
    <lineage>
        <taxon>Eukaryota</taxon>
        <taxon>Viridiplantae</taxon>
        <taxon>Streptophyta</taxon>
        <taxon>Embryophyta</taxon>
        <taxon>Tracheophyta</taxon>
        <taxon>Spermatophyta</taxon>
        <taxon>Magnoliopsida</taxon>
        <taxon>Amborellales</taxon>
        <taxon>Amborellaceae</taxon>
        <taxon>Amborella</taxon>
    </lineage>
</organism>
<protein>
    <recommendedName>
        <fullName evidence="5">CRC domain-containing protein</fullName>
    </recommendedName>
</protein>
<dbReference type="InterPro" id="IPR005172">
    <property type="entry name" value="CRC"/>
</dbReference>
<dbReference type="PANTHER" id="PTHR12446">
    <property type="entry name" value="TESMIN/TSO1-RELATED"/>
    <property type="match status" value="1"/>
</dbReference>
<dbReference type="eggNOG" id="KOG1171">
    <property type="taxonomic scope" value="Eukaryota"/>
</dbReference>
<feature type="region of interest" description="Disordered" evidence="4">
    <location>
        <begin position="510"/>
        <end position="566"/>
    </location>
</feature>
<dbReference type="PROSITE" id="PS51634">
    <property type="entry name" value="CRC"/>
    <property type="match status" value="1"/>
</dbReference>
<name>W1NPJ3_AMBTC</name>
<dbReference type="STRING" id="13333.W1NPJ3"/>
<gene>
    <name evidence="6" type="ORF">AMTR_s00109p00086600</name>
</gene>
<dbReference type="PANTHER" id="PTHR12446:SF34">
    <property type="entry name" value="PROTEIN LIN-54 HOMOLOG"/>
    <property type="match status" value="1"/>
</dbReference>
<feature type="compositionally biased region" description="Polar residues" evidence="4">
    <location>
        <begin position="352"/>
        <end position="365"/>
    </location>
</feature>
<dbReference type="GO" id="GO:0006355">
    <property type="term" value="P:regulation of DNA-templated transcription"/>
    <property type="evidence" value="ECO:0000318"/>
    <property type="project" value="GO_Central"/>
</dbReference>
<feature type="region of interest" description="Disordered" evidence="4">
    <location>
        <begin position="338"/>
        <end position="411"/>
    </location>
</feature>
<evidence type="ECO:0000259" key="5">
    <source>
        <dbReference type="PROSITE" id="PS51634"/>
    </source>
</evidence>
<dbReference type="Gramene" id="ERM98621">
    <property type="protein sequence ID" value="ERM98621"/>
    <property type="gene ID" value="AMTR_s00109p00086600"/>
</dbReference>
<dbReference type="GO" id="GO:0005634">
    <property type="term" value="C:nucleus"/>
    <property type="evidence" value="ECO:0000318"/>
    <property type="project" value="GO_Central"/>
</dbReference>
<sequence>MDKRVMESGLPQPDFPVKKLARQLDFTAFCSTSAPVTDIISRPTLPLQKPESPRAPPRPRTPFDAKDCTPKKPKQCNCKNSKCLKLYCECFASGVYCDGCNCVNCCNNPENEATRHEAVEATLERNPNAFRPKIASSPNAPRDSREELGELPMVGKHNKGCHCKKSGCLKKYCECFQANILCSDNCKCMDCKNYEGSEERRALFQVDQGMHMTYLQQAANAAITGAIGSSGYASPPINKKRKNQEIFFGPGPPVKDQGVHRLGPIPQTNHIKTTSATSSSVAPVPVFKVAPPAVTAPSKFTFRSLLADVVQPEYVTEFCKLLTMVSVETAKAFAVDNATKEKEIERIKSDQPENPTNSAPSQNPDNGPKPLDDRKPTDERSSTNQAVKTNGEDSSSSDAGEGQKGRPMSPSTLALMCDEQDTLFSAAASPSGANPKRFPYSQGSTELYGDQEMMVLTEFRDCLRKLVTVGRMKEAQFSTYATKIETPASHQEPDGNGPVQAPEAAQRLGEPTIQATPLARNSTHFASNSSHFSGNSVPATSSNPTLTTNVGDPVVNGENKAQASNK</sequence>
<proteinExistence type="inferred from homology"/>
<feature type="compositionally biased region" description="Basic and acidic residues" evidence="4">
    <location>
        <begin position="338"/>
        <end position="351"/>
    </location>
</feature>
<evidence type="ECO:0000256" key="3">
    <source>
        <dbReference type="ARBA" id="ARBA00023242"/>
    </source>
</evidence>
<dbReference type="AlphaFoldDB" id="W1NPJ3"/>
<dbReference type="InterPro" id="IPR028307">
    <property type="entry name" value="Lin-54_fam"/>
</dbReference>
<feature type="region of interest" description="Disordered" evidence="4">
    <location>
        <begin position="484"/>
        <end position="503"/>
    </location>
</feature>
<dbReference type="Proteomes" id="UP000017836">
    <property type="component" value="Unassembled WGS sequence"/>
</dbReference>